<keyword evidence="2" id="KW-1185">Reference proteome</keyword>
<dbReference type="AlphaFoldDB" id="A0A5D0IRK0"/>
<dbReference type="EMBL" id="VSDQ01000367">
    <property type="protein sequence ID" value="TYA85699.1"/>
    <property type="molecule type" value="Genomic_DNA"/>
</dbReference>
<organism evidence="1 2">
    <name type="scientific">Seonamhaeicola marinus</name>
    <dbReference type="NCBI Taxonomy" id="1912246"/>
    <lineage>
        <taxon>Bacteria</taxon>
        <taxon>Pseudomonadati</taxon>
        <taxon>Bacteroidota</taxon>
        <taxon>Flavobacteriia</taxon>
        <taxon>Flavobacteriales</taxon>
        <taxon>Flavobacteriaceae</taxon>
    </lineage>
</organism>
<protein>
    <submittedName>
        <fullName evidence="1">Insecticidal toxin complex protein</fullName>
    </submittedName>
</protein>
<evidence type="ECO:0000313" key="2">
    <source>
        <dbReference type="Proteomes" id="UP000323930"/>
    </source>
</evidence>
<evidence type="ECO:0000313" key="1">
    <source>
        <dbReference type="EMBL" id="TYA85699.1"/>
    </source>
</evidence>
<sequence length="54" mass="6197">AKTLKTIDKMAQGKGIYTFIVPKEVAFSGDLSDKENRYNYAINTLRTYCINNYD</sequence>
<gene>
    <name evidence="1" type="ORF">FUA24_04965</name>
</gene>
<feature type="non-terminal residue" evidence="1">
    <location>
        <position position="1"/>
    </location>
</feature>
<comment type="caution">
    <text evidence="1">The sequence shown here is derived from an EMBL/GenBank/DDBJ whole genome shotgun (WGS) entry which is preliminary data.</text>
</comment>
<dbReference type="Proteomes" id="UP000323930">
    <property type="component" value="Unassembled WGS sequence"/>
</dbReference>
<reference evidence="1 2" key="1">
    <citation type="submission" date="2019-08" db="EMBL/GenBank/DDBJ databases">
        <title>Seonamhaeicola sediminis sp. nov., isolated from marine sediment.</title>
        <authorList>
            <person name="Cao W.R."/>
        </authorList>
    </citation>
    <scope>NUCLEOTIDE SEQUENCE [LARGE SCALE GENOMIC DNA]</scope>
    <source>
        <strain evidence="1 2">B011</strain>
    </source>
</reference>
<proteinExistence type="predicted"/>
<accession>A0A5D0IRK0</accession>
<name>A0A5D0IRK0_9FLAO</name>